<dbReference type="RefSeq" id="XP_024716266.1">
    <property type="nucleotide sequence ID" value="XM_024856667.1"/>
</dbReference>
<proteinExistence type="inferred from homology"/>
<name>A0A2P7Z028_9ASCO</name>
<organism evidence="5 6">
    <name type="scientific">Candidozyma pseudohaemuli</name>
    <dbReference type="NCBI Taxonomy" id="418784"/>
    <lineage>
        <taxon>Eukaryota</taxon>
        <taxon>Fungi</taxon>
        <taxon>Dikarya</taxon>
        <taxon>Ascomycota</taxon>
        <taxon>Saccharomycotina</taxon>
        <taxon>Pichiomycetes</taxon>
        <taxon>Metschnikowiaceae</taxon>
        <taxon>Candidozyma</taxon>
    </lineage>
</organism>
<evidence type="ECO:0000256" key="2">
    <source>
        <dbReference type="ARBA" id="ARBA00022801"/>
    </source>
</evidence>
<keyword evidence="2" id="KW-0378">Hydrolase</keyword>
<comment type="similarity">
    <text evidence="1">Belongs to the CCR4/nocturin family.</text>
</comment>
<evidence type="ECO:0000259" key="4">
    <source>
        <dbReference type="Pfam" id="PF03372"/>
    </source>
</evidence>
<dbReference type="Proteomes" id="UP000241107">
    <property type="component" value="Unassembled WGS sequence"/>
</dbReference>
<feature type="compositionally biased region" description="Acidic residues" evidence="3">
    <location>
        <begin position="310"/>
        <end position="326"/>
    </location>
</feature>
<keyword evidence="6" id="KW-1185">Reference proteome</keyword>
<dbReference type="Pfam" id="PF03372">
    <property type="entry name" value="Exo_endo_phos"/>
    <property type="match status" value="1"/>
</dbReference>
<dbReference type="GO" id="GO:0000175">
    <property type="term" value="F:3'-5'-RNA exonuclease activity"/>
    <property type="evidence" value="ECO:0007669"/>
    <property type="project" value="TreeGrafter"/>
</dbReference>
<dbReference type="PANTHER" id="PTHR12121:SF45">
    <property type="entry name" value="NOCTURNIN"/>
    <property type="match status" value="1"/>
</dbReference>
<dbReference type="GO" id="GO:0004521">
    <property type="term" value="F:RNA endonuclease activity"/>
    <property type="evidence" value="ECO:0007669"/>
    <property type="project" value="EnsemblFungi"/>
</dbReference>
<feature type="domain" description="Endonuclease/exonuclease/phosphatase" evidence="4">
    <location>
        <begin position="79"/>
        <end position="403"/>
    </location>
</feature>
<dbReference type="InterPro" id="IPR050410">
    <property type="entry name" value="CCR4/nocturin_mRNA_transcr"/>
</dbReference>
<dbReference type="AlphaFoldDB" id="A0A2P7Z028"/>
<dbReference type="EMBL" id="PYFQ01000001">
    <property type="protein sequence ID" value="PSK41567.1"/>
    <property type="molecule type" value="Genomic_DNA"/>
</dbReference>
<evidence type="ECO:0000313" key="6">
    <source>
        <dbReference type="Proteomes" id="UP000241107"/>
    </source>
</evidence>
<dbReference type="Gene3D" id="3.60.10.10">
    <property type="entry name" value="Endonuclease/exonuclease/phosphatase"/>
    <property type="match status" value="1"/>
</dbReference>
<comment type="caution">
    <text evidence="5">The sequence shown here is derived from an EMBL/GenBank/DDBJ whole genome shotgun (WGS) entry which is preliminary data.</text>
</comment>
<accession>A0A2P7Z028</accession>
<dbReference type="OrthoDB" id="428734at2759"/>
<evidence type="ECO:0000256" key="1">
    <source>
        <dbReference type="ARBA" id="ARBA00010774"/>
    </source>
</evidence>
<dbReference type="InterPro" id="IPR036691">
    <property type="entry name" value="Endo/exonu/phosph_ase_sf"/>
</dbReference>
<feature type="region of interest" description="Disordered" evidence="3">
    <location>
        <begin position="1"/>
        <end position="46"/>
    </location>
</feature>
<evidence type="ECO:0000256" key="3">
    <source>
        <dbReference type="SAM" id="MobiDB-lite"/>
    </source>
</evidence>
<sequence length="441" mass="51148">MELKRKPGAKDPSTITPEYIAEKRRERELKKQQKRDELIKQGIDPDAKPVPEHLQFIKRPMLDVPGQKASGDGLTIKVLTYNILAQALIRRKLFPTSGSALKWANRSQRLGSEIEHYDADIVCLQELDFDQYNSHWKKEFERMGYSSRYHRSGVKRHGVAILYKHSMFHFEHQYFIDYDATETPGVPASTRTQNIGLLVYLKLNEDVKNKNSGITKDGIIIGTTHLFWHPFGTFERTRQTYLVLHHVKEFSKMMHLLYPKDSFYRFFAGDFNAQPYDSPYLSITSKPITYTERPKIVLGKAASHKWNDSDAAEDEDDDQDNDEEDTPVPSSFNFTPAILEKIQHMESLHNNIDMRFISLYSVAYRQVHPENAIPSDRYEPLFSNWAHTWRGLLDYIFVATDWNGDNANGEVDSVQQKWAQSHLANPETVSTRLTTFASWRN</sequence>
<protein>
    <recommendedName>
        <fullName evidence="4">Endonuclease/exonuclease/phosphatase domain-containing protein</fullName>
    </recommendedName>
</protein>
<reference evidence="5 6" key="1">
    <citation type="submission" date="2018-03" db="EMBL/GenBank/DDBJ databases">
        <title>Candida pseudohaemulonii genome assembly and annotation.</title>
        <authorList>
            <person name="Munoz J.F."/>
            <person name="Gade L.G."/>
            <person name="Chow N.A."/>
            <person name="Litvintseva A.P."/>
            <person name="Loparev V.N."/>
            <person name="Cuomo C.A."/>
        </authorList>
    </citation>
    <scope>NUCLEOTIDE SEQUENCE [LARGE SCALE GENOMIC DNA]</scope>
    <source>
        <strain evidence="5 6">B12108</strain>
    </source>
</reference>
<dbReference type="GO" id="GO:0006364">
    <property type="term" value="P:rRNA processing"/>
    <property type="evidence" value="ECO:0007669"/>
    <property type="project" value="EnsemblFungi"/>
</dbReference>
<dbReference type="GeneID" id="36564643"/>
<dbReference type="VEuPathDB" id="FungiDB:C7M61_001252"/>
<dbReference type="SUPFAM" id="SSF56219">
    <property type="entry name" value="DNase I-like"/>
    <property type="match status" value="1"/>
</dbReference>
<dbReference type="InterPro" id="IPR005135">
    <property type="entry name" value="Endo/exonuclease/phosphatase"/>
</dbReference>
<feature type="region of interest" description="Disordered" evidence="3">
    <location>
        <begin position="306"/>
        <end position="332"/>
    </location>
</feature>
<feature type="compositionally biased region" description="Basic and acidic residues" evidence="3">
    <location>
        <begin position="20"/>
        <end position="46"/>
    </location>
</feature>
<gene>
    <name evidence="5" type="ORF">C7M61_001252</name>
</gene>
<dbReference type="PANTHER" id="PTHR12121">
    <property type="entry name" value="CARBON CATABOLITE REPRESSOR PROTEIN 4"/>
    <property type="match status" value="1"/>
</dbReference>
<evidence type="ECO:0000313" key="5">
    <source>
        <dbReference type="EMBL" id="PSK41567.1"/>
    </source>
</evidence>